<organism evidence="3 4">
    <name type="scientific">Neonectria ditissima</name>
    <dbReference type="NCBI Taxonomy" id="78410"/>
    <lineage>
        <taxon>Eukaryota</taxon>
        <taxon>Fungi</taxon>
        <taxon>Dikarya</taxon>
        <taxon>Ascomycota</taxon>
        <taxon>Pezizomycotina</taxon>
        <taxon>Sordariomycetes</taxon>
        <taxon>Hypocreomycetidae</taxon>
        <taxon>Hypocreales</taxon>
        <taxon>Nectriaceae</taxon>
        <taxon>Neonectria</taxon>
    </lineage>
</organism>
<evidence type="ECO:0000313" key="4">
    <source>
        <dbReference type="Proteomes" id="UP000050424"/>
    </source>
</evidence>
<protein>
    <recommendedName>
        <fullName evidence="2">Beta-lactamase-related domain-containing protein</fullName>
    </recommendedName>
</protein>
<name>A0A0P7BLZ4_9HYPO</name>
<dbReference type="STRING" id="78410.A0A0P7BLZ4"/>
<keyword evidence="4" id="KW-1185">Reference proteome</keyword>
<dbReference type="Proteomes" id="UP000050424">
    <property type="component" value="Unassembled WGS sequence"/>
</dbReference>
<evidence type="ECO:0000256" key="1">
    <source>
        <dbReference type="ARBA" id="ARBA00038215"/>
    </source>
</evidence>
<proteinExistence type="inferred from homology"/>
<comment type="similarity">
    <text evidence="1">Belongs to the peptidase S12 family.</text>
</comment>
<dbReference type="InterPro" id="IPR012338">
    <property type="entry name" value="Beta-lactam/transpept-like"/>
</dbReference>
<dbReference type="InterPro" id="IPR050491">
    <property type="entry name" value="AmpC-like"/>
</dbReference>
<dbReference type="AlphaFoldDB" id="A0A0P7BLZ4"/>
<reference evidence="3 4" key="1">
    <citation type="submission" date="2015-09" db="EMBL/GenBank/DDBJ databases">
        <title>Draft genome of a European isolate of the apple canker pathogen Neonectria ditissima.</title>
        <authorList>
            <person name="Gomez-Cortecero A."/>
            <person name="Harrison R.J."/>
            <person name="Armitage A.D."/>
        </authorList>
    </citation>
    <scope>NUCLEOTIDE SEQUENCE [LARGE SCALE GENOMIC DNA]</scope>
    <source>
        <strain evidence="3 4">R09/05</strain>
    </source>
</reference>
<sequence>MTPNDLSLSIFQGPEPAIQQICTICGVAGVSIGVAQRGDVLYKQSFGFRDVESGLKGDDDTIYYLGSMTKGFTAEAVGILVEQGKLKWTTPVKDVLPEFQPDDTTIRNQFNMVDLLSHRTGLEPLPTINQLRAVTAFRAEYRYNNWGFEVAGRVIEKLSGLSFWQFLSTNIFQPLGMARTFNNNSECHGADNVAKGYMTFDDASPCQVPRPHMADGTLVNPAGGIQSSVNDLLKYYMVLLKTASHQFETGKTSSPGSPLKQLNQVLSTNIKTAPRLREQSYAMGWARV</sequence>
<feature type="domain" description="Beta-lactamase-related" evidence="2">
    <location>
        <begin position="25"/>
        <end position="285"/>
    </location>
</feature>
<dbReference type="InterPro" id="IPR001466">
    <property type="entry name" value="Beta-lactam-related"/>
</dbReference>
<gene>
    <name evidence="3" type="ORF">AK830_g5397</name>
</gene>
<evidence type="ECO:0000259" key="2">
    <source>
        <dbReference type="Pfam" id="PF00144"/>
    </source>
</evidence>
<comment type="caution">
    <text evidence="3">The sequence shown here is derived from an EMBL/GenBank/DDBJ whole genome shotgun (WGS) entry which is preliminary data.</text>
</comment>
<dbReference type="Gene3D" id="3.40.710.10">
    <property type="entry name" value="DD-peptidase/beta-lactamase superfamily"/>
    <property type="match status" value="1"/>
</dbReference>
<dbReference type="PANTHER" id="PTHR46825:SF14">
    <property type="entry name" value="BETA-LACTAMASE-RELATED DOMAIN-CONTAINING PROTEIN"/>
    <property type="match status" value="1"/>
</dbReference>
<dbReference type="SUPFAM" id="SSF56601">
    <property type="entry name" value="beta-lactamase/transpeptidase-like"/>
    <property type="match status" value="1"/>
</dbReference>
<dbReference type="Pfam" id="PF00144">
    <property type="entry name" value="Beta-lactamase"/>
    <property type="match status" value="1"/>
</dbReference>
<accession>A0A0P7BLZ4</accession>
<dbReference type="OrthoDB" id="10250282at2759"/>
<evidence type="ECO:0000313" key="3">
    <source>
        <dbReference type="EMBL" id="KPM41171.1"/>
    </source>
</evidence>
<dbReference type="PANTHER" id="PTHR46825">
    <property type="entry name" value="D-ALANYL-D-ALANINE-CARBOXYPEPTIDASE/ENDOPEPTIDASE AMPH"/>
    <property type="match status" value="1"/>
</dbReference>
<dbReference type="EMBL" id="LKCW01000070">
    <property type="protein sequence ID" value="KPM41171.1"/>
    <property type="molecule type" value="Genomic_DNA"/>
</dbReference>